<dbReference type="CDD" id="cd18735">
    <property type="entry name" value="PIN_HiVapC1-like"/>
    <property type="match status" value="1"/>
</dbReference>
<dbReference type="GO" id="GO:0000287">
    <property type="term" value="F:magnesium ion binding"/>
    <property type="evidence" value="ECO:0007669"/>
    <property type="project" value="UniProtKB-UniRule"/>
</dbReference>
<dbReference type="InterPro" id="IPR022907">
    <property type="entry name" value="VapC_family"/>
</dbReference>
<dbReference type="SUPFAM" id="SSF88723">
    <property type="entry name" value="PIN domain-like"/>
    <property type="match status" value="1"/>
</dbReference>
<dbReference type="PANTHER" id="PTHR33653:SF1">
    <property type="entry name" value="RIBONUCLEASE VAPC2"/>
    <property type="match status" value="1"/>
</dbReference>
<keyword evidence="3 8" id="KW-0540">Nuclease</keyword>
<organism evidence="10 11">
    <name type="scientific">Thiorhodococcus minor</name>
    <dbReference type="NCBI Taxonomy" id="57489"/>
    <lineage>
        <taxon>Bacteria</taxon>
        <taxon>Pseudomonadati</taxon>
        <taxon>Pseudomonadota</taxon>
        <taxon>Gammaproteobacteria</taxon>
        <taxon>Chromatiales</taxon>
        <taxon>Chromatiaceae</taxon>
        <taxon>Thiorhodococcus</taxon>
    </lineage>
</organism>
<dbReference type="EC" id="3.1.-.-" evidence="8"/>
<evidence type="ECO:0000256" key="5">
    <source>
        <dbReference type="ARBA" id="ARBA00022801"/>
    </source>
</evidence>
<evidence type="ECO:0000256" key="4">
    <source>
        <dbReference type="ARBA" id="ARBA00022723"/>
    </source>
</evidence>
<comment type="cofactor">
    <cofactor evidence="1 8">
        <name>Mg(2+)</name>
        <dbReference type="ChEBI" id="CHEBI:18420"/>
    </cofactor>
</comment>
<dbReference type="Pfam" id="PF01850">
    <property type="entry name" value="PIN"/>
    <property type="match status" value="1"/>
</dbReference>
<accession>A0A6M0K4M9</accession>
<dbReference type="Gene3D" id="3.40.50.1010">
    <property type="entry name" value="5'-nuclease"/>
    <property type="match status" value="1"/>
</dbReference>
<keyword evidence="5 8" id="KW-0378">Hydrolase</keyword>
<dbReference type="Proteomes" id="UP000483379">
    <property type="component" value="Unassembled WGS sequence"/>
</dbReference>
<evidence type="ECO:0000259" key="9">
    <source>
        <dbReference type="Pfam" id="PF01850"/>
    </source>
</evidence>
<keyword evidence="4 8" id="KW-0479">Metal-binding</keyword>
<dbReference type="AlphaFoldDB" id="A0A6M0K4M9"/>
<feature type="binding site" evidence="8">
    <location>
        <position position="100"/>
    </location>
    <ligand>
        <name>Mg(2+)</name>
        <dbReference type="ChEBI" id="CHEBI:18420"/>
    </ligand>
</feature>
<comment type="similarity">
    <text evidence="7 8">Belongs to the PINc/VapC protein family.</text>
</comment>
<dbReference type="HAMAP" id="MF_00265">
    <property type="entry name" value="VapC_Nob1"/>
    <property type="match status" value="1"/>
</dbReference>
<evidence type="ECO:0000313" key="11">
    <source>
        <dbReference type="Proteomes" id="UP000483379"/>
    </source>
</evidence>
<proteinExistence type="inferred from homology"/>
<evidence type="ECO:0000256" key="6">
    <source>
        <dbReference type="ARBA" id="ARBA00022842"/>
    </source>
</evidence>
<comment type="caution">
    <text evidence="10">The sequence shown here is derived from an EMBL/GenBank/DDBJ whole genome shotgun (WGS) entry which is preliminary data.</text>
</comment>
<keyword evidence="8" id="KW-0800">Toxin</keyword>
<name>A0A6M0K4M9_9GAMM</name>
<keyword evidence="11" id="KW-1185">Reference proteome</keyword>
<evidence type="ECO:0000256" key="1">
    <source>
        <dbReference type="ARBA" id="ARBA00001946"/>
    </source>
</evidence>
<evidence type="ECO:0000256" key="3">
    <source>
        <dbReference type="ARBA" id="ARBA00022722"/>
    </source>
</evidence>
<comment type="function">
    <text evidence="8">Toxic component of a toxin-antitoxin (TA) system. An RNase.</text>
</comment>
<dbReference type="GO" id="GO:0090729">
    <property type="term" value="F:toxin activity"/>
    <property type="evidence" value="ECO:0007669"/>
    <property type="project" value="UniProtKB-KW"/>
</dbReference>
<dbReference type="InterPro" id="IPR029060">
    <property type="entry name" value="PIN-like_dom_sf"/>
</dbReference>
<dbReference type="InterPro" id="IPR002716">
    <property type="entry name" value="PIN_dom"/>
</dbReference>
<dbReference type="InterPro" id="IPR050556">
    <property type="entry name" value="Type_II_TA_system_RNase"/>
</dbReference>
<feature type="binding site" evidence="8">
    <location>
        <position position="8"/>
    </location>
    <ligand>
        <name>Mg(2+)</name>
        <dbReference type="ChEBI" id="CHEBI:18420"/>
    </ligand>
</feature>
<evidence type="ECO:0000256" key="8">
    <source>
        <dbReference type="HAMAP-Rule" id="MF_00265"/>
    </source>
</evidence>
<evidence type="ECO:0000256" key="2">
    <source>
        <dbReference type="ARBA" id="ARBA00022649"/>
    </source>
</evidence>
<keyword evidence="2 8" id="KW-1277">Toxin-antitoxin system</keyword>
<feature type="domain" description="PIN" evidence="9">
    <location>
        <begin position="5"/>
        <end position="127"/>
    </location>
</feature>
<protein>
    <recommendedName>
        <fullName evidence="8">Ribonuclease VapC</fullName>
        <shortName evidence="8">RNase VapC</shortName>
        <ecNumber evidence="8">3.1.-.-</ecNumber>
    </recommendedName>
    <alternativeName>
        <fullName evidence="8">Toxin VapC</fullName>
    </alternativeName>
</protein>
<dbReference type="GO" id="GO:0004540">
    <property type="term" value="F:RNA nuclease activity"/>
    <property type="evidence" value="ECO:0007669"/>
    <property type="project" value="InterPro"/>
</dbReference>
<dbReference type="EMBL" id="JAAIJQ010000108">
    <property type="protein sequence ID" value="NEV64738.1"/>
    <property type="molecule type" value="Genomic_DNA"/>
</dbReference>
<dbReference type="PANTHER" id="PTHR33653">
    <property type="entry name" value="RIBONUCLEASE VAPC2"/>
    <property type="match status" value="1"/>
</dbReference>
<keyword evidence="6 8" id="KW-0460">Magnesium</keyword>
<evidence type="ECO:0000256" key="7">
    <source>
        <dbReference type="ARBA" id="ARBA00038093"/>
    </source>
</evidence>
<reference evidence="10 11" key="1">
    <citation type="submission" date="2020-02" db="EMBL/GenBank/DDBJ databases">
        <title>Genome sequences of Thiorhodococcus mannitoliphagus and Thiorhodococcus minor, purple sulfur photosynthetic bacteria in the gammaproteobacterial family, Chromatiaceae.</title>
        <authorList>
            <person name="Aviles F.A."/>
            <person name="Meyer T.E."/>
            <person name="Kyndt J.A."/>
        </authorList>
    </citation>
    <scope>NUCLEOTIDE SEQUENCE [LARGE SCALE GENOMIC DNA]</scope>
    <source>
        <strain evidence="10 11">DSM 11518</strain>
    </source>
</reference>
<sequence>MPVRYLLDTNICIYTAKRRPPEVAGRFERLHPGEVGMSMITYGELLLGAEKSQLPKQIAERLQRFVELVPVLALPDNSPSHYARIRAALERAGTPIGANDLWIAAHAMASGLILVSNNLRELGRVAGLTTENWAH</sequence>
<evidence type="ECO:0000313" key="10">
    <source>
        <dbReference type="EMBL" id="NEV64738.1"/>
    </source>
</evidence>
<gene>
    <name evidence="8" type="primary">vapC</name>
    <name evidence="10" type="ORF">G3446_23185</name>
</gene>
<dbReference type="GO" id="GO:0016787">
    <property type="term" value="F:hydrolase activity"/>
    <property type="evidence" value="ECO:0007669"/>
    <property type="project" value="UniProtKB-KW"/>
</dbReference>